<gene>
    <name evidence="7" type="primary">GALNT11</name>
    <name evidence="7" type="ORF">BGZ95_005598</name>
</gene>
<name>A0AAD4H2H0_9FUNG</name>
<dbReference type="InterPro" id="IPR003653">
    <property type="entry name" value="Peptidase_C48_C"/>
</dbReference>
<dbReference type="GO" id="GO:0070139">
    <property type="term" value="F:SUMO-specific endopeptidase activity"/>
    <property type="evidence" value="ECO:0007669"/>
    <property type="project" value="TreeGrafter"/>
</dbReference>
<keyword evidence="3" id="KW-0645">Protease</keyword>
<keyword evidence="8" id="KW-1185">Reference proteome</keyword>
<sequence length="437" mass="48449">MPNLTSNKWCRQVEDQSLAPEIKVSITDSDTDLPLCMEDFSNQEFEVINTEHENEVTNAECKNEVTNAGSGFEVTNAGYENEVTNVGYKVEVTNAGYGSSSKRRFEEETIESDKRLKQDVQADMNSSSSSGKMKRYLTNVNKREATKVSHCSEKIHQDLTSHRNYNGRQKEISRYPLVEATEQPQVAILLRDIHRFHGDINSGIPNYNQMELQLELIQSKQGAEQAKQIFIFKPNFFEMLTDGAPPGTIRYDAVKNLTNKVDLFSKTFLIFPIRQKNPIHWYLAIVANPGLLLGSSEGEKEQQVLQGVSPTTATVTTTVVTTTPAVTTTVVTETPTSKTTVITTGPTVTTTVVTIRSEPTTPATVPTQGTGSGSVEWDVHMDDVNARPFIVILDSTVGATHPLTMKALRSYLEHELKEVKHIARPLNADTVVGKDAK</sequence>
<evidence type="ECO:0000256" key="2">
    <source>
        <dbReference type="ARBA" id="ARBA00022553"/>
    </source>
</evidence>
<dbReference type="GO" id="GO:0016926">
    <property type="term" value="P:protein desumoylation"/>
    <property type="evidence" value="ECO:0007669"/>
    <property type="project" value="TreeGrafter"/>
</dbReference>
<proteinExistence type="inferred from homology"/>
<dbReference type="InterPro" id="IPR051947">
    <property type="entry name" value="Sentrin-specific_protease"/>
</dbReference>
<comment type="similarity">
    <text evidence="1">Belongs to the peptidase C48 family.</text>
</comment>
<dbReference type="EMBL" id="JAAAIL010002590">
    <property type="protein sequence ID" value="KAG0256022.1"/>
    <property type="molecule type" value="Genomic_DNA"/>
</dbReference>
<comment type="caution">
    <text evidence="7">The sequence shown here is derived from an EMBL/GenBank/DDBJ whole genome shotgun (WGS) entry which is preliminary data.</text>
</comment>
<keyword evidence="5" id="KW-0378">Hydrolase</keyword>
<evidence type="ECO:0000313" key="7">
    <source>
        <dbReference type="EMBL" id="KAG0256022.1"/>
    </source>
</evidence>
<dbReference type="PANTHER" id="PTHR46896">
    <property type="entry name" value="SENTRIN-SPECIFIC PROTEASE"/>
    <property type="match status" value="1"/>
</dbReference>
<feature type="domain" description="Ubiquitin-like protease family profile" evidence="6">
    <location>
        <begin position="186"/>
        <end position="437"/>
    </location>
</feature>
<evidence type="ECO:0000259" key="6">
    <source>
        <dbReference type="PROSITE" id="PS50600"/>
    </source>
</evidence>
<dbReference type="PROSITE" id="PS50600">
    <property type="entry name" value="ULP_PROTEASE"/>
    <property type="match status" value="1"/>
</dbReference>
<dbReference type="PANTHER" id="PTHR46896:SF3">
    <property type="entry name" value="FI06413P-RELATED"/>
    <property type="match status" value="1"/>
</dbReference>
<feature type="non-terminal residue" evidence="7">
    <location>
        <position position="437"/>
    </location>
</feature>
<dbReference type="Proteomes" id="UP001194580">
    <property type="component" value="Unassembled WGS sequence"/>
</dbReference>
<keyword evidence="2" id="KW-0597">Phosphoprotein</keyword>
<dbReference type="GO" id="GO:0005737">
    <property type="term" value="C:cytoplasm"/>
    <property type="evidence" value="ECO:0007669"/>
    <property type="project" value="TreeGrafter"/>
</dbReference>
<dbReference type="Pfam" id="PF02902">
    <property type="entry name" value="Peptidase_C48"/>
    <property type="match status" value="1"/>
</dbReference>
<dbReference type="Gene3D" id="3.30.310.130">
    <property type="entry name" value="Ubiquitin-related"/>
    <property type="match status" value="1"/>
</dbReference>
<keyword evidence="4" id="KW-0833">Ubl conjugation pathway</keyword>
<dbReference type="InterPro" id="IPR038765">
    <property type="entry name" value="Papain-like_cys_pep_sf"/>
</dbReference>
<reference evidence="7" key="1">
    <citation type="journal article" date="2020" name="Fungal Divers.">
        <title>Resolving the Mortierellaceae phylogeny through synthesis of multi-gene phylogenetics and phylogenomics.</title>
        <authorList>
            <person name="Vandepol N."/>
            <person name="Liber J."/>
            <person name="Desiro A."/>
            <person name="Na H."/>
            <person name="Kennedy M."/>
            <person name="Barry K."/>
            <person name="Grigoriev I.V."/>
            <person name="Miller A.N."/>
            <person name="O'Donnell K."/>
            <person name="Stajich J.E."/>
            <person name="Bonito G."/>
        </authorList>
    </citation>
    <scope>NUCLEOTIDE SEQUENCE</scope>
    <source>
        <strain evidence="7">NRRL 28262</strain>
    </source>
</reference>
<organism evidence="7 8">
    <name type="scientific">Linnemannia exigua</name>
    <dbReference type="NCBI Taxonomy" id="604196"/>
    <lineage>
        <taxon>Eukaryota</taxon>
        <taxon>Fungi</taxon>
        <taxon>Fungi incertae sedis</taxon>
        <taxon>Mucoromycota</taxon>
        <taxon>Mortierellomycotina</taxon>
        <taxon>Mortierellomycetes</taxon>
        <taxon>Mortierellales</taxon>
        <taxon>Mortierellaceae</taxon>
        <taxon>Linnemannia</taxon>
    </lineage>
</organism>
<evidence type="ECO:0000256" key="3">
    <source>
        <dbReference type="ARBA" id="ARBA00022670"/>
    </source>
</evidence>
<dbReference type="SUPFAM" id="SSF54001">
    <property type="entry name" value="Cysteine proteinases"/>
    <property type="match status" value="1"/>
</dbReference>
<dbReference type="GO" id="GO:0005634">
    <property type="term" value="C:nucleus"/>
    <property type="evidence" value="ECO:0007669"/>
    <property type="project" value="TreeGrafter"/>
</dbReference>
<dbReference type="GO" id="GO:0006508">
    <property type="term" value="P:proteolysis"/>
    <property type="evidence" value="ECO:0007669"/>
    <property type="project" value="UniProtKB-KW"/>
</dbReference>
<dbReference type="AlphaFoldDB" id="A0AAD4H2H0"/>
<evidence type="ECO:0000256" key="1">
    <source>
        <dbReference type="ARBA" id="ARBA00005234"/>
    </source>
</evidence>
<evidence type="ECO:0000256" key="5">
    <source>
        <dbReference type="ARBA" id="ARBA00022801"/>
    </source>
</evidence>
<evidence type="ECO:0000313" key="8">
    <source>
        <dbReference type="Proteomes" id="UP001194580"/>
    </source>
</evidence>
<protein>
    <submittedName>
        <fullName evidence="7">Polypeptide N-acetylgalactosaminyltransferase 11</fullName>
    </submittedName>
</protein>
<evidence type="ECO:0000256" key="4">
    <source>
        <dbReference type="ARBA" id="ARBA00022786"/>
    </source>
</evidence>
<accession>A0AAD4H2H0</accession>